<gene>
    <name evidence="2" type="ordered locus">HBZC1_09220</name>
</gene>
<feature type="domain" description="HD" evidence="1">
    <location>
        <begin position="194"/>
        <end position="372"/>
    </location>
</feature>
<dbReference type="Proteomes" id="UP000008387">
    <property type="component" value="Chromosome"/>
</dbReference>
<sequence length="395" mass="45528">MMDGSHKPHLNAKLLRRLFVAASICRWNDQACPIEFSELDKQAHKAMVVVLLAKHSKEPINYDRLITYFCFEFLSRVVLTDIKSPIYHKLLKDHRQALADYVQQELQEEVQGYDLFSGMHHYLCHPPCDCEYELLRAAHDYVSVWEFDMIYYFNRANPRAHGLQKIKDSLDHTFKQHAPLFGDSNLEWLASTLGQLRFQKRWTQTPRVPTTSVLGHTLCVALCAFLLSFDLKACETMRVNHFLGGLFHDLPEILTRDIISPIKHGVAGLDSYLKELEAQAMEEIYQHVPSLEADLRYFTQREFDNRYKDPQTQEVIFVSSDAKFWEQHNHDHLNSVCGSLIKFCDQLNAFLEAKISIIHGISSEVLINGALKIKGKYDKSMINGVNLGAILNQFA</sequence>
<dbReference type="RefSeq" id="WP_013890361.1">
    <property type="nucleotide sequence ID" value="NC_015674.1"/>
</dbReference>
<reference evidence="2 3" key="1">
    <citation type="journal article" date="2011" name="J. Bacteriol.">
        <title>Genome sequence of Helicobacter bizzozeronii strain CIII-1, an isolate from human gastric mucosa.</title>
        <authorList>
            <person name="Schott T."/>
            <person name="Rossi M."/>
            <person name="Hanninen M.L."/>
        </authorList>
    </citation>
    <scope>NUCLEOTIDE SEQUENCE [LARGE SCALE GENOMIC DNA]</scope>
    <source>
        <strain evidence="2 3">CIII-1</strain>
    </source>
</reference>
<dbReference type="STRING" id="1002804.HBZC1_09220"/>
<dbReference type="eggNOG" id="COG1896">
    <property type="taxonomic scope" value="Bacteria"/>
</dbReference>
<dbReference type="KEGG" id="hbi:HBZC1_09220"/>
<dbReference type="InterPro" id="IPR006674">
    <property type="entry name" value="HD_domain"/>
</dbReference>
<name>F8KSX4_HELBC</name>
<evidence type="ECO:0000259" key="1">
    <source>
        <dbReference type="Pfam" id="PF13023"/>
    </source>
</evidence>
<dbReference type="Gene3D" id="1.10.3210.10">
    <property type="entry name" value="Hypothetical protein af1432"/>
    <property type="match status" value="2"/>
</dbReference>
<dbReference type="HOGENOM" id="CLU_672030_0_0_7"/>
<protein>
    <submittedName>
        <fullName evidence="2">Competence protein ComGF</fullName>
    </submittedName>
</protein>
<dbReference type="Pfam" id="PF13023">
    <property type="entry name" value="HD_3"/>
    <property type="match status" value="1"/>
</dbReference>
<dbReference type="AlphaFoldDB" id="F8KSX4"/>
<proteinExistence type="predicted"/>
<keyword evidence="3" id="KW-1185">Reference proteome</keyword>
<dbReference type="EMBL" id="FR871757">
    <property type="protein sequence ID" value="CCB79908.1"/>
    <property type="molecule type" value="Genomic_DNA"/>
</dbReference>
<evidence type="ECO:0000313" key="3">
    <source>
        <dbReference type="Proteomes" id="UP000008387"/>
    </source>
</evidence>
<dbReference type="SUPFAM" id="SSF109604">
    <property type="entry name" value="HD-domain/PDEase-like"/>
    <property type="match status" value="1"/>
</dbReference>
<evidence type="ECO:0000313" key="2">
    <source>
        <dbReference type="EMBL" id="CCB79908.1"/>
    </source>
</evidence>
<accession>F8KSX4</accession>
<organism evidence="2 3">
    <name type="scientific">Helicobacter bizzozeronii (strain CIII-1)</name>
    <dbReference type="NCBI Taxonomy" id="1002804"/>
    <lineage>
        <taxon>Bacteria</taxon>
        <taxon>Pseudomonadati</taxon>
        <taxon>Campylobacterota</taxon>
        <taxon>Epsilonproteobacteria</taxon>
        <taxon>Campylobacterales</taxon>
        <taxon>Helicobacteraceae</taxon>
        <taxon>Helicobacter</taxon>
    </lineage>
</organism>